<dbReference type="PANTHER" id="PTHR43877">
    <property type="entry name" value="AMINOALKYLPHOSPHONATE N-ACETYLTRANSFERASE-RELATED-RELATED"/>
    <property type="match status" value="1"/>
</dbReference>
<evidence type="ECO:0000256" key="2">
    <source>
        <dbReference type="ARBA" id="ARBA00023315"/>
    </source>
</evidence>
<evidence type="ECO:0000256" key="1">
    <source>
        <dbReference type="ARBA" id="ARBA00022679"/>
    </source>
</evidence>
<dbReference type="RefSeq" id="WP_020518621.1">
    <property type="nucleotide sequence ID" value="NZ_JBIAZU010000001.1"/>
</dbReference>
<dbReference type="Proteomes" id="UP001602245">
    <property type="component" value="Unassembled WGS sequence"/>
</dbReference>
<reference evidence="4 5" key="1">
    <citation type="submission" date="2024-10" db="EMBL/GenBank/DDBJ databases">
        <title>The Natural Products Discovery Center: Release of the First 8490 Sequenced Strains for Exploring Actinobacteria Biosynthetic Diversity.</title>
        <authorList>
            <person name="Kalkreuter E."/>
            <person name="Kautsar S.A."/>
            <person name="Yang D."/>
            <person name="Bader C.D."/>
            <person name="Teijaro C.N."/>
            <person name="Fluegel L."/>
            <person name="Davis C.M."/>
            <person name="Simpson J.R."/>
            <person name="Lauterbach L."/>
            <person name="Steele A.D."/>
            <person name="Gui C."/>
            <person name="Meng S."/>
            <person name="Li G."/>
            <person name="Viehrig K."/>
            <person name="Ye F."/>
            <person name="Su P."/>
            <person name="Kiefer A.F."/>
            <person name="Nichols A."/>
            <person name="Cepeda A.J."/>
            <person name="Yan W."/>
            <person name="Fan B."/>
            <person name="Jiang Y."/>
            <person name="Adhikari A."/>
            <person name="Zheng C.-J."/>
            <person name="Schuster L."/>
            <person name="Cowan T.M."/>
            <person name="Smanski M.J."/>
            <person name="Chevrette M.G."/>
            <person name="De Carvalho L.P.S."/>
            <person name="Shen B."/>
        </authorList>
    </citation>
    <scope>NUCLEOTIDE SEQUENCE [LARGE SCALE GENOMIC DNA]</scope>
    <source>
        <strain evidence="4 5">NPDC000087</strain>
    </source>
</reference>
<dbReference type="Gene3D" id="3.40.630.30">
    <property type="match status" value="1"/>
</dbReference>
<keyword evidence="5" id="KW-1185">Reference proteome</keyword>
<dbReference type="GO" id="GO:0016746">
    <property type="term" value="F:acyltransferase activity"/>
    <property type="evidence" value="ECO:0007669"/>
    <property type="project" value="UniProtKB-KW"/>
</dbReference>
<organism evidence="4 5">
    <name type="scientific">Paractinoplanes globisporus</name>
    <dbReference type="NCBI Taxonomy" id="113565"/>
    <lineage>
        <taxon>Bacteria</taxon>
        <taxon>Bacillati</taxon>
        <taxon>Actinomycetota</taxon>
        <taxon>Actinomycetes</taxon>
        <taxon>Micromonosporales</taxon>
        <taxon>Micromonosporaceae</taxon>
        <taxon>Paractinoplanes</taxon>
    </lineage>
</organism>
<accession>A0ABW6W5D3</accession>
<feature type="domain" description="N-acetyltransferase" evidence="3">
    <location>
        <begin position="7"/>
        <end position="158"/>
    </location>
</feature>
<dbReference type="InterPro" id="IPR000182">
    <property type="entry name" value="GNAT_dom"/>
</dbReference>
<dbReference type="PROSITE" id="PS51186">
    <property type="entry name" value="GNAT"/>
    <property type="match status" value="1"/>
</dbReference>
<dbReference type="PANTHER" id="PTHR43877:SF2">
    <property type="entry name" value="AMINOALKYLPHOSPHONATE N-ACETYLTRANSFERASE-RELATED"/>
    <property type="match status" value="1"/>
</dbReference>
<comment type="caution">
    <text evidence="4">The sequence shown here is derived from an EMBL/GenBank/DDBJ whole genome shotgun (WGS) entry which is preliminary data.</text>
</comment>
<gene>
    <name evidence="4" type="ORF">ACFY35_02040</name>
</gene>
<dbReference type="Pfam" id="PF00583">
    <property type="entry name" value="Acetyltransf_1"/>
    <property type="match status" value="1"/>
</dbReference>
<proteinExistence type="predicted"/>
<dbReference type="SUPFAM" id="SSF55729">
    <property type="entry name" value="Acyl-CoA N-acyltransferases (Nat)"/>
    <property type="match status" value="1"/>
</dbReference>
<keyword evidence="1 4" id="KW-0808">Transferase</keyword>
<dbReference type="InterPro" id="IPR016181">
    <property type="entry name" value="Acyl_CoA_acyltransferase"/>
</dbReference>
<dbReference type="EC" id="2.3.1.-" evidence="4"/>
<sequence length="158" mass="16937">MTGERVVRLMAATDTLFDGAAALFDEYRQHYGANPAPEAVAAWLTELVLSGRGRVYAAGRVSAGGRTERALGICSTAVVPAALTLRTVWLVRDLYVAPSARRQGVARALLTHVAEEARAAGAHRLSLQTETANIQAISLYARNGFDELSDVAVMDRLL</sequence>
<protein>
    <submittedName>
        <fullName evidence="4">GNAT family N-acetyltransferase</fullName>
        <ecNumber evidence="4">2.3.1.-</ecNumber>
    </submittedName>
</protein>
<keyword evidence="2 4" id="KW-0012">Acyltransferase</keyword>
<dbReference type="InterPro" id="IPR050832">
    <property type="entry name" value="Bact_Acetyltransf"/>
</dbReference>
<evidence type="ECO:0000313" key="4">
    <source>
        <dbReference type="EMBL" id="MFF5288188.1"/>
    </source>
</evidence>
<name>A0ABW6W5D3_9ACTN</name>
<evidence type="ECO:0000259" key="3">
    <source>
        <dbReference type="PROSITE" id="PS51186"/>
    </source>
</evidence>
<dbReference type="CDD" id="cd04301">
    <property type="entry name" value="NAT_SF"/>
    <property type="match status" value="1"/>
</dbReference>
<evidence type="ECO:0000313" key="5">
    <source>
        <dbReference type="Proteomes" id="UP001602245"/>
    </source>
</evidence>
<dbReference type="EMBL" id="JBIAZU010000001">
    <property type="protein sequence ID" value="MFF5288188.1"/>
    <property type="molecule type" value="Genomic_DNA"/>
</dbReference>